<dbReference type="InterPro" id="IPR032710">
    <property type="entry name" value="NTF2-like_dom_sf"/>
</dbReference>
<protein>
    <recommendedName>
        <fullName evidence="3">SnoaL-like domain-containing protein</fullName>
    </recommendedName>
</protein>
<dbReference type="Gene3D" id="3.10.450.50">
    <property type="match status" value="1"/>
</dbReference>
<dbReference type="SUPFAM" id="SSF54427">
    <property type="entry name" value="NTF2-like"/>
    <property type="match status" value="1"/>
</dbReference>
<evidence type="ECO:0000313" key="2">
    <source>
        <dbReference type="Proteomes" id="UP000219565"/>
    </source>
</evidence>
<sequence length="146" mass="16169">MSTHDDKELTRFAERYVALWNEPDPAVRRAAIGEFWAVDGAQILVDPPEPVRAAATDLAVPIPSFEVRGREALDRRVSRAYEMFIAPGEHVFAPHGHPVRLTPNLVGLGWAMVTRADGTVQGGGYEVIALDEEGRIRLDHQYIGLD</sequence>
<reference evidence="1 2" key="1">
    <citation type="submission" date="2017-09" db="EMBL/GenBank/DDBJ databases">
        <authorList>
            <person name="Ehlers B."/>
            <person name="Leendertz F.H."/>
        </authorList>
    </citation>
    <scope>NUCLEOTIDE SEQUENCE [LARGE SCALE GENOMIC DNA]</scope>
    <source>
        <strain evidence="1 2">DSM 45537</strain>
    </source>
</reference>
<dbReference type="EMBL" id="OBEG01000003">
    <property type="protein sequence ID" value="SNY81573.1"/>
    <property type="molecule type" value="Genomic_DNA"/>
</dbReference>
<dbReference type="AlphaFoldDB" id="A0A285LAT1"/>
<dbReference type="OrthoDB" id="8722217at2"/>
<accession>A0A285LAT1</accession>
<dbReference type="Proteomes" id="UP000219565">
    <property type="component" value="Unassembled WGS sequence"/>
</dbReference>
<dbReference type="RefSeq" id="WP_097245553.1">
    <property type="nucleotide sequence ID" value="NZ_OBEG01000003.1"/>
</dbReference>
<proteinExistence type="predicted"/>
<evidence type="ECO:0000313" key="1">
    <source>
        <dbReference type="EMBL" id="SNY81573.1"/>
    </source>
</evidence>
<name>A0A285LAT1_9NOCA</name>
<organism evidence="1 2">
    <name type="scientific">Nocardia amikacinitolerans</name>
    <dbReference type="NCBI Taxonomy" id="756689"/>
    <lineage>
        <taxon>Bacteria</taxon>
        <taxon>Bacillati</taxon>
        <taxon>Actinomycetota</taxon>
        <taxon>Actinomycetes</taxon>
        <taxon>Mycobacteriales</taxon>
        <taxon>Nocardiaceae</taxon>
        <taxon>Nocardia</taxon>
    </lineage>
</organism>
<evidence type="ECO:0008006" key="3">
    <source>
        <dbReference type="Google" id="ProtNLM"/>
    </source>
</evidence>
<keyword evidence="2" id="KW-1185">Reference proteome</keyword>
<dbReference type="STRING" id="1379680.GCA_001612615_05610"/>
<gene>
    <name evidence="1" type="ORF">SAMN04244553_3172</name>
</gene>